<evidence type="ECO:0000313" key="2">
    <source>
        <dbReference type="EMBL" id="CAE0686377.1"/>
    </source>
</evidence>
<keyword evidence="4" id="KW-1185">Reference proteome</keyword>
<dbReference type="EMBL" id="HBIW01002137">
    <property type="protein sequence ID" value="CAE0686377.1"/>
    <property type="molecule type" value="Transcribed_RNA"/>
</dbReference>
<feature type="region of interest" description="Disordered" evidence="1">
    <location>
        <begin position="1"/>
        <end position="26"/>
    </location>
</feature>
<dbReference type="OrthoDB" id="203112at2759"/>
<evidence type="ECO:0000313" key="4">
    <source>
        <dbReference type="Proteomes" id="UP000789595"/>
    </source>
</evidence>
<evidence type="ECO:0000313" key="3">
    <source>
        <dbReference type="EMBL" id="CAH0367181.1"/>
    </source>
</evidence>
<dbReference type="Pfam" id="PF13704">
    <property type="entry name" value="Glyco_tranf_2_4"/>
    <property type="match status" value="1"/>
</dbReference>
<name>A0A7S4E2M3_9STRA</name>
<sequence>MQRRAKGRHDDVEANTPKEATRKSSTRRLADLALALVAAGLLYAAARSGASTPNDQNEMQQPLAKVFAFHRDEEFLLGDWLYWHCAVFGCSNVVVMDHASTNPKVLAILEAYKTRGVTVETFRGAFGEKAEALSRAMRARADEARLLVPLDVDEFVVLEADQGFVADARRIRAAFAASASSNEMRKFKFSSRVAACPAPADDGDALGGGLHVVSSGNVVADAAKRPAVVRAFSPPTQTAMAKTFFRGGPDFLETDQGNHFGKIRRDNASSQDAMIDNRNFDRFFARTPLTLLHFSMPDFDTWYAKVLQRAKAYKFTMATQCAGVRRGQRYCRSFQKLRGGAAPREIARTEYADVCGAIAAQQRETGGARQRLQGGLGSLADVLLRRPR</sequence>
<organism evidence="2">
    <name type="scientific">Pelagomonas calceolata</name>
    <dbReference type="NCBI Taxonomy" id="35677"/>
    <lineage>
        <taxon>Eukaryota</taxon>
        <taxon>Sar</taxon>
        <taxon>Stramenopiles</taxon>
        <taxon>Ochrophyta</taxon>
        <taxon>Pelagophyceae</taxon>
        <taxon>Pelagomonadales</taxon>
        <taxon>Pelagomonadaceae</taxon>
        <taxon>Pelagomonas</taxon>
    </lineage>
</organism>
<gene>
    <name evidence="2" type="ORF">PCAL00307_LOCUS1811</name>
    <name evidence="3" type="ORF">PECAL_2P01910</name>
</gene>
<evidence type="ECO:0008006" key="5">
    <source>
        <dbReference type="Google" id="ProtNLM"/>
    </source>
</evidence>
<accession>A0A7S4E2M3</accession>
<protein>
    <recommendedName>
        <fullName evidence="5">Glycosyltransferase family 92 protein</fullName>
    </recommendedName>
</protein>
<dbReference type="AlphaFoldDB" id="A0A7S4E2M3"/>
<reference evidence="3" key="2">
    <citation type="submission" date="2021-11" db="EMBL/GenBank/DDBJ databases">
        <authorList>
            <consortium name="Genoscope - CEA"/>
            <person name="William W."/>
        </authorList>
    </citation>
    <scope>NUCLEOTIDE SEQUENCE</scope>
</reference>
<evidence type="ECO:0000256" key="1">
    <source>
        <dbReference type="SAM" id="MobiDB-lite"/>
    </source>
</evidence>
<dbReference type="EMBL" id="CAKKNE010000002">
    <property type="protein sequence ID" value="CAH0367181.1"/>
    <property type="molecule type" value="Genomic_DNA"/>
</dbReference>
<proteinExistence type="predicted"/>
<reference evidence="2" key="1">
    <citation type="submission" date="2021-01" db="EMBL/GenBank/DDBJ databases">
        <authorList>
            <person name="Corre E."/>
            <person name="Pelletier E."/>
            <person name="Niang G."/>
            <person name="Scheremetjew M."/>
            <person name="Finn R."/>
            <person name="Kale V."/>
            <person name="Holt S."/>
            <person name="Cochrane G."/>
            <person name="Meng A."/>
            <person name="Brown T."/>
            <person name="Cohen L."/>
        </authorList>
    </citation>
    <scope>NUCLEOTIDE SEQUENCE</scope>
    <source>
        <strain evidence="2">CCMP1756</strain>
    </source>
</reference>
<dbReference type="Proteomes" id="UP000789595">
    <property type="component" value="Unassembled WGS sequence"/>
</dbReference>